<reference evidence="4" key="1">
    <citation type="submission" date="2014-03" db="EMBL/GenBank/DDBJ databases">
        <authorList>
            <person name="Aksoy S."/>
            <person name="Warren W."/>
            <person name="Wilson R.K."/>
        </authorList>
    </citation>
    <scope>NUCLEOTIDE SEQUENCE [LARGE SCALE GENOMIC DNA]</scope>
    <source>
        <strain evidence="4">IAEA</strain>
    </source>
</reference>
<dbReference type="AlphaFoldDB" id="A0A1A9X2S6"/>
<accession>A0A1A9X2S6</accession>
<dbReference type="EnsemblMetazoa" id="GBRI042225-RA">
    <property type="protein sequence ID" value="GBRI042225-PA"/>
    <property type="gene ID" value="GBRI042225"/>
</dbReference>
<dbReference type="Proteomes" id="UP000091820">
    <property type="component" value="Unassembled WGS sequence"/>
</dbReference>
<keyword evidence="4" id="KW-1185">Reference proteome</keyword>
<protein>
    <submittedName>
        <fullName evidence="3">Uncharacterized protein</fullName>
    </submittedName>
</protein>
<feature type="compositionally biased region" description="Basic and acidic residues" evidence="1">
    <location>
        <begin position="73"/>
        <end position="85"/>
    </location>
</feature>
<evidence type="ECO:0000313" key="3">
    <source>
        <dbReference type="EnsemblMetazoa" id="GBRI042225-PA"/>
    </source>
</evidence>
<evidence type="ECO:0000313" key="4">
    <source>
        <dbReference type="Proteomes" id="UP000091820"/>
    </source>
</evidence>
<dbReference type="VEuPathDB" id="VectorBase:GBRI042225"/>
<keyword evidence="2" id="KW-1133">Transmembrane helix</keyword>
<feature type="region of interest" description="Disordered" evidence="1">
    <location>
        <begin position="64"/>
        <end position="85"/>
    </location>
</feature>
<evidence type="ECO:0000256" key="2">
    <source>
        <dbReference type="SAM" id="Phobius"/>
    </source>
</evidence>
<proteinExistence type="predicted"/>
<name>A0A1A9X2S6_9MUSC</name>
<evidence type="ECO:0000256" key="1">
    <source>
        <dbReference type="SAM" id="MobiDB-lite"/>
    </source>
</evidence>
<reference evidence="3" key="2">
    <citation type="submission" date="2020-05" db="UniProtKB">
        <authorList>
            <consortium name="EnsemblMetazoa"/>
        </authorList>
    </citation>
    <scope>IDENTIFICATION</scope>
    <source>
        <strain evidence="3">IAEA</strain>
    </source>
</reference>
<keyword evidence="2" id="KW-0812">Transmembrane</keyword>
<keyword evidence="2" id="KW-0472">Membrane</keyword>
<feature type="transmembrane region" description="Helical" evidence="2">
    <location>
        <begin position="205"/>
        <end position="226"/>
    </location>
</feature>
<sequence length="242" mass="29266">MRQPRRRSLKYRENEQLRCNYQGNDHRENERERNICAMALRRNNRILLQAERRRDAVVNANQIYPKNEQGRNTNEHNRRRQDEGYWQLERGKDAAARATRRTSRLYHSVEQFRNTEEHIVSRENQTYREHEQRADSNIRRSARLNIDYRQREQSKNTSQRRKYIRSIRTLDGRLIEINNRKVQLHTSIPEKWTTIRSLTILRISVRAYGCALLIEYLSSVLSLLFIQKFSAYGKRYFNAALE</sequence>
<organism evidence="3 4">
    <name type="scientific">Glossina brevipalpis</name>
    <dbReference type="NCBI Taxonomy" id="37001"/>
    <lineage>
        <taxon>Eukaryota</taxon>
        <taxon>Metazoa</taxon>
        <taxon>Ecdysozoa</taxon>
        <taxon>Arthropoda</taxon>
        <taxon>Hexapoda</taxon>
        <taxon>Insecta</taxon>
        <taxon>Pterygota</taxon>
        <taxon>Neoptera</taxon>
        <taxon>Endopterygota</taxon>
        <taxon>Diptera</taxon>
        <taxon>Brachycera</taxon>
        <taxon>Muscomorpha</taxon>
        <taxon>Hippoboscoidea</taxon>
        <taxon>Glossinidae</taxon>
        <taxon>Glossina</taxon>
    </lineage>
</organism>